<evidence type="ECO:0000313" key="5">
    <source>
        <dbReference type="Proteomes" id="UP000655287"/>
    </source>
</evidence>
<organism evidence="4 5">
    <name type="scientific">Sphaerisporangium rufum</name>
    <dbReference type="NCBI Taxonomy" id="1381558"/>
    <lineage>
        <taxon>Bacteria</taxon>
        <taxon>Bacillati</taxon>
        <taxon>Actinomycetota</taxon>
        <taxon>Actinomycetes</taxon>
        <taxon>Streptosporangiales</taxon>
        <taxon>Streptosporangiaceae</taxon>
        <taxon>Sphaerisporangium</taxon>
    </lineage>
</organism>
<sequence>MTAAGYHARRPVPGDAAAVHRLVSARDLEVLGHPDATLDDLTDQLTDASLDLGRDAWLVHPPGAPDTVAGYAQAWRQRAEAGVPAEVDIEVYAADERLVRPLWDAVLARAGRMAGAAGSPRAVVSVQVYRQDAATAEVAASYGFQVATGFHRLRADHPVGPVADPDPPSGVTVRAAHGSAELTRAAYRIHQEGFAEHFGFVPKSYDAWLSAYGASATSDWSQLLVAEADGRPAGMLLGSDMFAADENCGYVRLLAVLPGYRGRGIGRTLLRHAFAADARRGRSGTYLHVDAGNTTPALTLYLSAGMRPVLVIDVWRGAVQPAPDSPAGA</sequence>
<keyword evidence="2" id="KW-0012">Acyltransferase</keyword>
<dbReference type="InterPro" id="IPR000182">
    <property type="entry name" value="GNAT_dom"/>
</dbReference>
<dbReference type="Proteomes" id="UP000655287">
    <property type="component" value="Unassembled WGS sequence"/>
</dbReference>
<proteinExistence type="predicted"/>
<evidence type="ECO:0000313" key="4">
    <source>
        <dbReference type="EMBL" id="GII81091.1"/>
    </source>
</evidence>
<dbReference type="GO" id="GO:0016747">
    <property type="term" value="F:acyltransferase activity, transferring groups other than amino-acyl groups"/>
    <property type="evidence" value="ECO:0007669"/>
    <property type="project" value="InterPro"/>
</dbReference>
<dbReference type="InterPro" id="IPR050680">
    <property type="entry name" value="YpeA/RimI_acetyltransf"/>
</dbReference>
<dbReference type="PANTHER" id="PTHR43420">
    <property type="entry name" value="ACETYLTRANSFERASE"/>
    <property type="match status" value="1"/>
</dbReference>
<dbReference type="Pfam" id="PF00583">
    <property type="entry name" value="Acetyltransf_1"/>
    <property type="match status" value="1"/>
</dbReference>
<evidence type="ECO:0000259" key="3">
    <source>
        <dbReference type="PROSITE" id="PS51186"/>
    </source>
</evidence>
<keyword evidence="1" id="KW-0808">Transferase</keyword>
<dbReference type="SUPFAM" id="SSF55729">
    <property type="entry name" value="Acyl-CoA N-acyltransferases (Nat)"/>
    <property type="match status" value="1"/>
</dbReference>
<evidence type="ECO:0000256" key="1">
    <source>
        <dbReference type="ARBA" id="ARBA00022679"/>
    </source>
</evidence>
<name>A0A919R9V7_9ACTN</name>
<evidence type="ECO:0000256" key="2">
    <source>
        <dbReference type="ARBA" id="ARBA00023315"/>
    </source>
</evidence>
<dbReference type="Gene3D" id="3.40.630.30">
    <property type="match status" value="1"/>
</dbReference>
<dbReference type="AlphaFoldDB" id="A0A919R9V7"/>
<accession>A0A919R9V7</accession>
<dbReference type="PANTHER" id="PTHR43420:SF47">
    <property type="entry name" value="N-ACETYLTRANSFERASE DOMAIN-CONTAINING PROTEIN"/>
    <property type="match status" value="1"/>
</dbReference>
<reference evidence="4" key="1">
    <citation type="submission" date="2021-01" db="EMBL/GenBank/DDBJ databases">
        <title>Whole genome shotgun sequence of Sphaerisporangium rufum NBRC 109079.</title>
        <authorList>
            <person name="Komaki H."/>
            <person name="Tamura T."/>
        </authorList>
    </citation>
    <scope>NUCLEOTIDE SEQUENCE</scope>
    <source>
        <strain evidence="4">NBRC 109079</strain>
    </source>
</reference>
<dbReference type="EMBL" id="BOOU01000088">
    <property type="protein sequence ID" value="GII81091.1"/>
    <property type="molecule type" value="Genomic_DNA"/>
</dbReference>
<dbReference type="InterPro" id="IPR016181">
    <property type="entry name" value="Acyl_CoA_acyltransferase"/>
</dbReference>
<dbReference type="CDD" id="cd04301">
    <property type="entry name" value="NAT_SF"/>
    <property type="match status" value="1"/>
</dbReference>
<comment type="caution">
    <text evidence="4">The sequence shown here is derived from an EMBL/GenBank/DDBJ whole genome shotgun (WGS) entry which is preliminary data.</text>
</comment>
<gene>
    <name evidence="4" type="ORF">Sru01_60730</name>
</gene>
<dbReference type="PROSITE" id="PS51186">
    <property type="entry name" value="GNAT"/>
    <property type="match status" value="1"/>
</dbReference>
<keyword evidence="5" id="KW-1185">Reference proteome</keyword>
<protein>
    <recommendedName>
        <fullName evidence="3">N-acetyltransferase domain-containing protein</fullName>
    </recommendedName>
</protein>
<feature type="domain" description="N-acetyltransferase" evidence="3">
    <location>
        <begin position="171"/>
        <end position="326"/>
    </location>
</feature>